<accession>A0ABV2R252</accession>
<dbReference type="Proteomes" id="UP001549321">
    <property type="component" value="Unassembled WGS sequence"/>
</dbReference>
<comment type="caution">
    <text evidence="3">The sequence shown here is derived from an EMBL/GenBank/DDBJ whole genome shotgun (WGS) entry which is preliminary data.</text>
</comment>
<evidence type="ECO:0000313" key="3">
    <source>
        <dbReference type="EMBL" id="MET4635349.1"/>
    </source>
</evidence>
<feature type="compositionally biased region" description="Polar residues" evidence="1">
    <location>
        <begin position="20"/>
        <end position="33"/>
    </location>
</feature>
<feature type="signal peptide" evidence="2">
    <location>
        <begin position="1"/>
        <end position="21"/>
    </location>
</feature>
<keyword evidence="4" id="KW-1185">Reference proteome</keyword>
<feature type="region of interest" description="Disordered" evidence="1">
    <location>
        <begin position="20"/>
        <end position="44"/>
    </location>
</feature>
<dbReference type="EMBL" id="JBEPSM010000002">
    <property type="protein sequence ID" value="MET4635349.1"/>
    <property type="molecule type" value="Genomic_DNA"/>
</dbReference>
<evidence type="ECO:0000256" key="1">
    <source>
        <dbReference type="SAM" id="MobiDB-lite"/>
    </source>
</evidence>
<evidence type="ECO:0000313" key="4">
    <source>
        <dbReference type="Proteomes" id="UP001549321"/>
    </source>
</evidence>
<proteinExistence type="predicted"/>
<evidence type="ECO:0000256" key="2">
    <source>
        <dbReference type="SAM" id="SignalP"/>
    </source>
</evidence>
<dbReference type="PROSITE" id="PS51257">
    <property type="entry name" value="PROKAR_LIPOPROTEIN"/>
    <property type="match status" value="1"/>
</dbReference>
<keyword evidence="2" id="KW-0732">Signal</keyword>
<feature type="chain" id="PRO_5046200057" evidence="2">
    <location>
        <begin position="22"/>
        <end position="44"/>
    </location>
</feature>
<sequence>MKTALALVLCVLALAACQSNQSSTGGLSTCQSTGAGGTTDVICP</sequence>
<name>A0ABV2R252_9HYPH</name>
<protein>
    <submittedName>
        <fullName evidence="3">Uncharacterized protein YcfL</fullName>
    </submittedName>
</protein>
<gene>
    <name evidence="3" type="ORF">ABIE08_003295</name>
</gene>
<reference evidence="3 4" key="1">
    <citation type="submission" date="2024-06" db="EMBL/GenBank/DDBJ databases">
        <title>Sorghum-associated microbial communities from plants grown in Nebraska, USA.</title>
        <authorList>
            <person name="Schachtman D."/>
        </authorList>
    </citation>
    <scope>NUCLEOTIDE SEQUENCE [LARGE SCALE GENOMIC DNA]</scope>
    <source>
        <strain evidence="3 4">3207</strain>
    </source>
</reference>
<organism evidence="3 4">
    <name type="scientific">Kaistia defluvii</name>
    <dbReference type="NCBI Taxonomy" id="410841"/>
    <lineage>
        <taxon>Bacteria</taxon>
        <taxon>Pseudomonadati</taxon>
        <taxon>Pseudomonadota</taxon>
        <taxon>Alphaproteobacteria</taxon>
        <taxon>Hyphomicrobiales</taxon>
        <taxon>Kaistiaceae</taxon>
        <taxon>Kaistia</taxon>
    </lineage>
</organism>